<dbReference type="Gene3D" id="3.40.50.10320">
    <property type="entry name" value="LmbE-like"/>
    <property type="match status" value="1"/>
</dbReference>
<evidence type="ECO:0000256" key="2">
    <source>
        <dbReference type="ARBA" id="ARBA00012176"/>
    </source>
</evidence>
<dbReference type="SUPFAM" id="SSF53448">
    <property type="entry name" value="Nucleotide-diphospho-sugar transferases"/>
    <property type="match status" value="1"/>
</dbReference>
<dbReference type="Pfam" id="PF04488">
    <property type="entry name" value="Gly_transf_sug"/>
    <property type="match status" value="1"/>
</dbReference>
<dbReference type="Gene3D" id="3.90.550.20">
    <property type="match status" value="1"/>
</dbReference>
<dbReference type="GO" id="GO:0000225">
    <property type="term" value="F:N-acetylglucosaminylphosphatidylinositol deacetylase activity"/>
    <property type="evidence" value="ECO:0007669"/>
    <property type="project" value="UniProtKB-EC"/>
</dbReference>
<accession>A0A8S2CXK8</accession>
<dbReference type="EMBL" id="CAJNOK010001781">
    <property type="protein sequence ID" value="CAF0829613.1"/>
    <property type="molecule type" value="Genomic_DNA"/>
</dbReference>
<dbReference type="InterPro" id="IPR003737">
    <property type="entry name" value="GlcNAc_PI_deacetylase-related"/>
</dbReference>
<evidence type="ECO:0000313" key="6">
    <source>
        <dbReference type="Proteomes" id="UP000677228"/>
    </source>
</evidence>
<protein>
    <recommendedName>
        <fullName evidence="2">N-acetylglucosaminylphosphatidylinositol deacetylase</fullName>
        <ecNumber evidence="2">3.5.1.89</ecNumber>
    </recommendedName>
</protein>
<dbReference type="Proteomes" id="UP000682733">
    <property type="component" value="Unassembled WGS sequence"/>
</dbReference>
<organism evidence="4 6">
    <name type="scientific">Didymodactylos carnosus</name>
    <dbReference type="NCBI Taxonomy" id="1234261"/>
    <lineage>
        <taxon>Eukaryota</taxon>
        <taxon>Metazoa</taxon>
        <taxon>Spiralia</taxon>
        <taxon>Gnathifera</taxon>
        <taxon>Rotifera</taxon>
        <taxon>Eurotatoria</taxon>
        <taxon>Bdelloidea</taxon>
        <taxon>Philodinida</taxon>
        <taxon>Philodinidae</taxon>
        <taxon>Didymodactylos</taxon>
    </lineage>
</organism>
<dbReference type="Proteomes" id="UP000677228">
    <property type="component" value="Unassembled WGS sequence"/>
</dbReference>
<comment type="similarity">
    <text evidence="1">Belongs to the PIGL family.</text>
</comment>
<evidence type="ECO:0000313" key="4">
    <source>
        <dbReference type="EMBL" id="CAF0829613.1"/>
    </source>
</evidence>
<dbReference type="PANTHER" id="PTHR12993">
    <property type="entry name" value="N-ACETYLGLUCOSAMINYL-PHOSPHATIDYLINOSITOL DE-N-ACETYLASE-RELATED"/>
    <property type="match status" value="1"/>
</dbReference>
<proteinExistence type="inferred from homology"/>
<keyword evidence="3" id="KW-1133">Transmembrane helix</keyword>
<dbReference type="EMBL" id="CAJOBA010001781">
    <property type="protein sequence ID" value="CAF3614134.1"/>
    <property type="molecule type" value="Genomic_DNA"/>
</dbReference>
<sequence>MTIRSVRGRTLVLIFVVIWFVMMFRYNLLTLLLIGQTYLSWHWRTSVVINSNDHFDTSLVTYPLNQTSAEPTYPDLVPPILHHIVIGNVDLNKWPMWTAARKACIRWHPNYEHRFWNDSSAEKLIAQEYPWFLDVWKNYPYQIQRADSLRYLILYQYGELLGSCAILGIPNKRCVSLDLPTIQDNPSVWWPEQELIPILRQYIEKWSIHVLISFDNRGISGHSNHRAVSAAVRTLAKNITTAAIASYELRSVFLLRKYSSLLDFYVTFLSFLPRLLRSLASTLIRFDLVSLPDSSRALLVNSPSDYMAARAAFASHHSQYSWDRHIYMITSRYMFVNELIRIDQ</sequence>
<dbReference type="GO" id="GO:0005783">
    <property type="term" value="C:endoplasmic reticulum"/>
    <property type="evidence" value="ECO:0007669"/>
    <property type="project" value="TreeGrafter"/>
</dbReference>
<dbReference type="SUPFAM" id="SSF102588">
    <property type="entry name" value="LmbE-like"/>
    <property type="match status" value="1"/>
</dbReference>
<feature type="transmembrane region" description="Helical" evidence="3">
    <location>
        <begin position="12"/>
        <end position="34"/>
    </location>
</feature>
<evidence type="ECO:0000256" key="3">
    <source>
        <dbReference type="SAM" id="Phobius"/>
    </source>
</evidence>
<dbReference type="EC" id="3.5.1.89" evidence="2"/>
<dbReference type="InterPro" id="IPR024078">
    <property type="entry name" value="LmbE-like_dom_sf"/>
</dbReference>
<gene>
    <name evidence="4" type="ORF">OVA965_LOCUS6076</name>
    <name evidence="5" type="ORF">TMI583_LOCUS6072</name>
</gene>
<dbReference type="InterPro" id="IPR007577">
    <property type="entry name" value="GlycoTrfase_DXD_sugar-bd_CS"/>
</dbReference>
<comment type="caution">
    <text evidence="4">The sequence shown here is derived from an EMBL/GenBank/DDBJ whole genome shotgun (WGS) entry which is preliminary data.</text>
</comment>
<reference evidence="4" key="1">
    <citation type="submission" date="2021-02" db="EMBL/GenBank/DDBJ databases">
        <authorList>
            <person name="Nowell W R."/>
        </authorList>
    </citation>
    <scope>NUCLEOTIDE SEQUENCE</scope>
</reference>
<keyword evidence="3" id="KW-0812">Transmembrane</keyword>
<keyword evidence="3" id="KW-0472">Membrane</keyword>
<evidence type="ECO:0000256" key="1">
    <source>
        <dbReference type="ARBA" id="ARBA00006066"/>
    </source>
</evidence>
<name>A0A8S2CXK8_9BILA</name>
<dbReference type="AlphaFoldDB" id="A0A8S2CXK8"/>
<dbReference type="PANTHER" id="PTHR12993:SF11">
    <property type="entry name" value="N-ACETYLGLUCOSAMINYL-PHOSPHATIDYLINOSITOL DE-N-ACETYLASE"/>
    <property type="match status" value="1"/>
</dbReference>
<dbReference type="InterPro" id="IPR029044">
    <property type="entry name" value="Nucleotide-diphossugar_trans"/>
</dbReference>
<evidence type="ECO:0000313" key="5">
    <source>
        <dbReference type="EMBL" id="CAF3614134.1"/>
    </source>
</evidence>